<gene>
    <name evidence="1" type="ORF">E2C01_014030</name>
</gene>
<proteinExistence type="predicted"/>
<comment type="caution">
    <text evidence="1">The sequence shown here is derived from an EMBL/GenBank/DDBJ whole genome shotgun (WGS) entry which is preliminary data.</text>
</comment>
<sequence>MFLNITSNIDHPISINGYNKPGNAVTSCKEVVRIDDCGSAKIVSLLLETHHPGPLGLCFELII</sequence>
<dbReference type="AlphaFoldDB" id="A0A5B7DIN6"/>
<keyword evidence="2" id="KW-1185">Reference proteome</keyword>
<evidence type="ECO:0000313" key="2">
    <source>
        <dbReference type="Proteomes" id="UP000324222"/>
    </source>
</evidence>
<accession>A0A5B7DIN6</accession>
<reference evidence="1 2" key="1">
    <citation type="submission" date="2019-05" db="EMBL/GenBank/DDBJ databases">
        <title>Another draft genome of Portunus trituberculatus and its Hox gene families provides insights of decapod evolution.</title>
        <authorList>
            <person name="Jeong J.-H."/>
            <person name="Song I."/>
            <person name="Kim S."/>
            <person name="Choi T."/>
            <person name="Kim D."/>
            <person name="Ryu S."/>
            <person name="Kim W."/>
        </authorList>
    </citation>
    <scope>NUCLEOTIDE SEQUENCE [LARGE SCALE GENOMIC DNA]</scope>
    <source>
        <tissue evidence="1">Muscle</tissue>
    </source>
</reference>
<protein>
    <submittedName>
        <fullName evidence="1">Uncharacterized protein</fullName>
    </submittedName>
</protein>
<evidence type="ECO:0000313" key="1">
    <source>
        <dbReference type="EMBL" id="MPC21057.1"/>
    </source>
</evidence>
<name>A0A5B7DIN6_PORTR</name>
<dbReference type="Proteomes" id="UP000324222">
    <property type="component" value="Unassembled WGS sequence"/>
</dbReference>
<organism evidence="1 2">
    <name type="scientific">Portunus trituberculatus</name>
    <name type="common">Swimming crab</name>
    <name type="synonym">Neptunus trituberculatus</name>
    <dbReference type="NCBI Taxonomy" id="210409"/>
    <lineage>
        <taxon>Eukaryota</taxon>
        <taxon>Metazoa</taxon>
        <taxon>Ecdysozoa</taxon>
        <taxon>Arthropoda</taxon>
        <taxon>Crustacea</taxon>
        <taxon>Multicrustacea</taxon>
        <taxon>Malacostraca</taxon>
        <taxon>Eumalacostraca</taxon>
        <taxon>Eucarida</taxon>
        <taxon>Decapoda</taxon>
        <taxon>Pleocyemata</taxon>
        <taxon>Brachyura</taxon>
        <taxon>Eubrachyura</taxon>
        <taxon>Portunoidea</taxon>
        <taxon>Portunidae</taxon>
        <taxon>Portuninae</taxon>
        <taxon>Portunus</taxon>
    </lineage>
</organism>
<dbReference type="EMBL" id="VSRR010000938">
    <property type="protein sequence ID" value="MPC21057.1"/>
    <property type="molecule type" value="Genomic_DNA"/>
</dbReference>